<dbReference type="Pfam" id="PF11104">
    <property type="entry name" value="PilM_2"/>
    <property type="match status" value="1"/>
</dbReference>
<evidence type="ECO:0000313" key="3">
    <source>
        <dbReference type="EMBL" id="KQC85154.1"/>
    </source>
</evidence>
<name>A0AAW3JTZ2_9FIRM</name>
<organism evidence="3 4">
    <name type="scientific">Butyribacter intestini</name>
    <dbReference type="NCBI Taxonomy" id="1703332"/>
    <lineage>
        <taxon>Bacteria</taxon>
        <taxon>Bacillati</taxon>
        <taxon>Bacillota</taxon>
        <taxon>Clostridia</taxon>
        <taxon>Lachnospirales</taxon>
        <taxon>Lachnospiraceae</taxon>
        <taxon>Butyribacter</taxon>
    </lineage>
</organism>
<keyword evidence="2" id="KW-1133">Transmembrane helix</keyword>
<keyword evidence="4" id="KW-1185">Reference proteome</keyword>
<feature type="region of interest" description="Disordered" evidence="1">
    <location>
        <begin position="530"/>
        <end position="555"/>
    </location>
</feature>
<dbReference type="AlphaFoldDB" id="A0AAW3JTZ2"/>
<dbReference type="Gene3D" id="3.30.420.40">
    <property type="match status" value="2"/>
</dbReference>
<keyword evidence="2" id="KW-0812">Transmembrane</keyword>
<evidence type="ECO:0008006" key="5">
    <source>
        <dbReference type="Google" id="ProtNLM"/>
    </source>
</evidence>
<dbReference type="EMBL" id="LLKB01000005">
    <property type="protein sequence ID" value="KQC85154.1"/>
    <property type="molecule type" value="Genomic_DNA"/>
</dbReference>
<keyword evidence="2" id="KW-0472">Membrane</keyword>
<dbReference type="Pfam" id="PF05137">
    <property type="entry name" value="PilN"/>
    <property type="match status" value="1"/>
</dbReference>
<dbReference type="RefSeq" id="WP_055944752.1">
    <property type="nucleotide sequence ID" value="NZ_JAQDCV010000005.1"/>
</dbReference>
<feature type="compositionally biased region" description="Low complexity" evidence="1">
    <location>
        <begin position="544"/>
        <end position="555"/>
    </location>
</feature>
<gene>
    <name evidence="3" type="ORF">APZ18_10665</name>
</gene>
<proteinExistence type="predicted"/>
<sequence length="555" mass="62651">MAKKVISIEAGVWLTKVGLVDYKKTSPKIYKAFTFRTPEHAVEDGYIRDKESFANTLINELEKHQIKERTAVFTLVSSKIVTREIEIPPVKENKVESIIKLQINDYFPMDVSDYVISHSKMGDIEKDGRKLTKYMLVAVPNSILSNHYSFSEYAGIKIETFDYIGNGAVQLLKSSRQSNFIAVQLEEQSTVITIVQDDKIKFQRVTPYGFENTLSSLLDYDIFGVNDEYEAYQYLMKNELAYRMPKIDNADEGRVAALESAVEDVRDSISYYLNVVNTALDYYQNQLGGRIKGEVCLIGDGFRLAGIKKMFENEISLPIHSLDYSTFVDIKNNKALPGDEPVSTVSFLSIAGATINPIDVKSKEIEEERSRSKGMHTAYVTLAACVLISVVLILSSSIRQFLAVSHQKELDEEISKMSYIEEVYNENKKARESEQKYEVVDASTSTNNEKFLQLLGECESSLPKGSKVRSLQIQGDSISMNIISTKRIQAERLLMNLKQVELIKNVSIPAAAQPEEKKKKSWEYTVMAEYNSDSKDKSADENKSQSTDTSSTQSE</sequence>
<protein>
    <recommendedName>
        <fullName evidence="5">Type IV pilus assembly protein PilM</fullName>
    </recommendedName>
</protein>
<evidence type="ECO:0000256" key="1">
    <source>
        <dbReference type="SAM" id="MobiDB-lite"/>
    </source>
</evidence>
<feature type="compositionally biased region" description="Basic and acidic residues" evidence="1">
    <location>
        <begin position="532"/>
        <end position="543"/>
    </location>
</feature>
<dbReference type="InterPro" id="IPR005883">
    <property type="entry name" value="PilM"/>
</dbReference>
<dbReference type="InterPro" id="IPR043129">
    <property type="entry name" value="ATPase_NBD"/>
</dbReference>
<evidence type="ECO:0000256" key="2">
    <source>
        <dbReference type="SAM" id="Phobius"/>
    </source>
</evidence>
<dbReference type="SUPFAM" id="SSF53067">
    <property type="entry name" value="Actin-like ATPase domain"/>
    <property type="match status" value="1"/>
</dbReference>
<feature type="transmembrane region" description="Helical" evidence="2">
    <location>
        <begin position="378"/>
        <end position="398"/>
    </location>
</feature>
<dbReference type="PANTHER" id="PTHR32432">
    <property type="entry name" value="CELL DIVISION PROTEIN FTSA-RELATED"/>
    <property type="match status" value="1"/>
</dbReference>
<reference evidence="3 4" key="1">
    <citation type="submission" date="2015-10" db="EMBL/GenBank/DDBJ databases">
        <title>Butyribacter intestini gen. nov., sp. nov., a butyric acid-producing bacterium of the family Lachnospiraceae isolated from the human faeces.</title>
        <authorList>
            <person name="Zou Y."/>
            <person name="Xue W."/>
            <person name="Luo G."/>
            <person name="Lv M."/>
        </authorList>
    </citation>
    <scope>NUCLEOTIDE SEQUENCE [LARGE SCALE GENOMIC DNA]</scope>
    <source>
        <strain evidence="3 4">TF01-11</strain>
    </source>
</reference>
<dbReference type="PANTHER" id="PTHR32432:SF3">
    <property type="entry name" value="ETHANOLAMINE UTILIZATION PROTEIN EUTJ"/>
    <property type="match status" value="1"/>
</dbReference>
<dbReference type="InterPro" id="IPR050696">
    <property type="entry name" value="FtsA/MreB"/>
</dbReference>
<evidence type="ECO:0000313" key="4">
    <source>
        <dbReference type="Proteomes" id="UP000050833"/>
    </source>
</evidence>
<dbReference type="Gene3D" id="3.30.1490.300">
    <property type="match status" value="1"/>
</dbReference>
<dbReference type="Proteomes" id="UP000050833">
    <property type="component" value="Unassembled WGS sequence"/>
</dbReference>
<accession>A0AAW3JTZ2</accession>
<dbReference type="InterPro" id="IPR007813">
    <property type="entry name" value="PilN"/>
</dbReference>
<comment type="caution">
    <text evidence="3">The sequence shown here is derived from an EMBL/GenBank/DDBJ whole genome shotgun (WGS) entry which is preliminary data.</text>
</comment>